<evidence type="ECO:0000256" key="5">
    <source>
        <dbReference type="SAM" id="Phobius"/>
    </source>
</evidence>
<organism evidence="7 8">
    <name type="scientific">Flavobacterium aquidurense</name>
    <dbReference type="NCBI Taxonomy" id="362413"/>
    <lineage>
        <taxon>Bacteria</taxon>
        <taxon>Pseudomonadati</taxon>
        <taxon>Bacteroidota</taxon>
        <taxon>Flavobacteriia</taxon>
        <taxon>Flavobacteriales</taxon>
        <taxon>Flavobacteriaceae</taxon>
        <taxon>Flavobacterium</taxon>
    </lineage>
</organism>
<dbReference type="AlphaFoldDB" id="A0A0Q0S388"/>
<feature type="transmembrane region" description="Helical" evidence="5">
    <location>
        <begin position="44"/>
        <end position="61"/>
    </location>
</feature>
<dbReference type="GO" id="GO:0030416">
    <property type="term" value="P:methylamine metabolic process"/>
    <property type="evidence" value="ECO:0007669"/>
    <property type="project" value="InterPro"/>
</dbReference>
<gene>
    <name evidence="7" type="ORF">RC62_1540</name>
</gene>
<evidence type="ECO:0000256" key="1">
    <source>
        <dbReference type="ARBA" id="ARBA00004141"/>
    </source>
</evidence>
<proteinExistence type="predicted"/>
<evidence type="ECO:0000256" key="4">
    <source>
        <dbReference type="ARBA" id="ARBA00023136"/>
    </source>
</evidence>
<dbReference type="GO" id="GO:0016020">
    <property type="term" value="C:membrane"/>
    <property type="evidence" value="ECO:0007669"/>
    <property type="project" value="UniProtKB-SubCell"/>
</dbReference>
<feature type="transmembrane region" description="Helical" evidence="5">
    <location>
        <begin position="76"/>
        <end position="97"/>
    </location>
</feature>
<sequence length="439" mass="50847">MALYAGFCLMTMFTAYIYIILNYSSFVPCSCGGILEKMNWKQHLAFNIAFVILGGAALWINHTKNNSERTQKTSPYYLQLFVTIVFSSTVVMLLFLYSEKIMHYENPFIRRYPQHPAQYKKELDLKYNSYYFAGQSAGRIYLGNYTAPLMLKSVDKDLDSIKIEKIIFNPEKKIPFQSTKISVRGSYFYLKDGKVPTVFRGSTRDWKLDHEIQGVPYFTLAQPMDSSSMAFRSNTKSMANILGVYNENQNPQVKFKSTLLQKQLDGFFDTDGVLLYDEGLQKQIYLYFYRNQYIIADKNGELIHRGRTIDTISKAKIKVAYLKKEKQNERTMKAPPLIVNANAAVYGNLLFVNSKIKGKFEDDKLWEQASIIDVYDINRHAYIMSLAIYNIGDDKLKDFLVTDDSLYALIGNQLVVYKFRDILKKEIKNESFNVKKLTF</sequence>
<reference evidence="7 8" key="1">
    <citation type="submission" date="2014-09" db="EMBL/GenBank/DDBJ databases">
        <title>Genome sequence of Flavobacterium aquidurense RC62.</title>
        <authorList>
            <person name="Kim J.F."/>
            <person name="Kwak M.-J."/>
        </authorList>
    </citation>
    <scope>NUCLEOTIDE SEQUENCE [LARGE SCALE GENOMIC DNA]</scope>
    <source>
        <strain evidence="7 8">RC62</strain>
    </source>
</reference>
<evidence type="ECO:0000313" key="7">
    <source>
        <dbReference type="EMBL" id="KQB39846.1"/>
    </source>
</evidence>
<evidence type="ECO:0000313" key="8">
    <source>
        <dbReference type="Proteomes" id="UP000050443"/>
    </source>
</evidence>
<keyword evidence="4 5" id="KW-0472">Membrane</keyword>
<keyword evidence="3 5" id="KW-1133">Transmembrane helix</keyword>
<protein>
    <recommendedName>
        <fullName evidence="6">Methylamine utilisation protein MauE domain-containing protein</fullName>
    </recommendedName>
</protein>
<dbReference type="STRING" id="362413.RC62_1540"/>
<dbReference type="Pfam" id="PF07291">
    <property type="entry name" value="MauE"/>
    <property type="match status" value="1"/>
</dbReference>
<keyword evidence="2 5" id="KW-0812">Transmembrane</keyword>
<dbReference type="InterPro" id="IPR009908">
    <property type="entry name" value="Methylamine_util_MauE"/>
</dbReference>
<evidence type="ECO:0000256" key="2">
    <source>
        <dbReference type="ARBA" id="ARBA00022692"/>
    </source>
</evidence>
<evidence type="ECO:0000256" key="3">
    <source>
        <dbReference type="ARBA" id="ARBA00022989"/>
    </source>
</evidence>
<dbReference type="Proteomes" id="UP000050443">
    <property type="component" value="Unassembled WGS sequence"/>
</dbReference>
<comment type="subcellular location">
    <subcellularLocation>
        <location evidence="1">Membrane</location>
        <topology evidence="1">Multi-pass membrane protein</topology>
    </subcellularLocation>
</comment>
<comment type="caution">
    <text evidence="7">The sequence shown here is derived from an EMBL/GenBank/DDBJ whole genome shotgun (WGS) entry which is preliminary data.</text>
</comment>
<dbReference type="PATRIC" id="fig|362413.3.peg.1502"/>
<feature type="domain" description="Methylamine utilisation protein MauE" evidence="6">
    <location>
        <begin position="2"/>
        <end position="59"/>
    </location>
</feature>
<name>A0A0Q0S388_9FLAO</name>
<evidence type="ECO:0000259" key="6">
    <source>
        <dbReference type="Pfam" id="PF07291"/>
    </source>
</evidence>
<accession>A0A0Q0S388</accession>
<dbReference type="EMBL" id="JRLF01000012">
    <property type="protein sequence ID" value="KQB39846.1"/>
    <property type="molecule type" value="Genomic_DNA"/>
</dbReference>